<accession>A0A5C8PKE2</accession>
<dbReference type="Gene3D" id="3.40.50.300">
    <property type="entry name" value="P-loop containing nucleotide triphosphate hydrolases"/>
    <property type="match status" value="1"/>
</dbReference>
<dbReference type="GO" id="GO:0005524">
    <property type="term" value="F:ATP binding"/>
    <property type="evidence" value="ECO:0007669"/>
    <property type="project" value="UniProtKB-KW"/>
</dbReference>
<dbReference type="PROSITE" id="PS50893">
    <property type="entry name" value="ABC_TRANSPORTER_2"/>
    <property type="match status" value="1"/>
</dbReference>
<dbReference type="PANTHER" id="PTHR43820">
    <property type="entry name" value="HIGH-AFFINITY BRANCHED-CHAIN AMINO ACID TRANSPORT ATP-BINDING PROTEIN LIVF"/>
    <property type="match status" value="1"/>
</dbReference>
<evidence type="ECO:0000256" key="1">
    <source>
        <dbReference type="ARBA" id="ARBA00005417"/>
    </source>
</evidence>
<keyword evidence="8" id="KW-1185">Reference proteome</keyword>
<dbReference type="InterPro" id="IPR052156">
    <property type="entry name" value="BCAA_Transport_ATP-bd_LivF"/>
</dbReference>
<evidence type="ECO:0000256" key="2">
    <source>
        <dbReference type="ARBA" id="ARBA00022448"/>
    </source>
</evidence>
<comment type="caution">
    <text evidence="7">The sequence shown here is derived from an EMBL/GenBank/DDBJ whole genome shotgun (WGS) entry which is preliminary data.</text>
</comment>
<dbReference type="SMART" id="SM00382">
    <property type="entry name" value="AAA"/>
    <property type="match status" value="1"/>
</dbReference>
<evidence type="ECO:0000256" key="4">
    <source>
        <dbReference type="ARBA" id="ARBA00022840"/>
    </source>
</evidence>
<dbReference type="RefSeq" id="WP_147848777.1">
    <property type="nucleotide sequence ID" value="NZ_VDUZ01000023.1"/>
</dbReference>
<evidence type="ECO:0000259" key="6">
    <source>
        <dbReference type="PROSITE" id="PS50893"/>
    </source>
</evidence>
<feature type="domain" description="ABC transporter" evidence="6">
    <location>
        <begin position="5"/>
        <end position="240"/>
    </location>
</feature>
<dbReference type="InterPro" id="IPR003439">
    <property type="entry name" value="ABC_transporter-like_ATP-bd"/>
</dbReference>
<evidence type="ECO:0000313" key="8">
    <source>
        <dbReference type="Proteomes" id="UP000321638"/>
    </source>
</evidence>
<evidence type="ECO:0000313" key="7">
    <source>
        <dbReference type="EMBL" id="TXL73733.1"/>
    </source>
</evidence>
<dbReference type="AlphaFoldDB" id="A0A5C8PKE2"/>
<dbReference type="CDD" id="cd03224">
    <property type="entry name" value="ABC_TM1139_LivF_branched"/>
    <property type="match status" value="1"/>
</dbReference>
<sequence>MTDSLEAIGITVRYGGNVAVDGIDVAVPAGRMVGMVGANGAGKSTLINAIAGWSRGTPVVRGEVRLAGQKMDGLPPHRRAERGLVLVPEGKGIFAELTVMENLALVRPPADTRGRHAFSMDDIFTLFPRLAERRGHKGRMLSGGERQMVAVSRALRAAPAVLLLDEPSAGLAPRLVHELLTTMRGLVDRGLSLLLVEQNARATLELVDELYLLERGKVVAREAASDMKDDPRILEAYLGNLTA</sequence>
<dbReference type="GO" id="GO:0016887">
    <property type="term" value="F:ATP hydrolysis activity"/>
    <property type="evidence" value="ECO:0007669"/>
    <property type="project" value="InterPro"/>
</dbReference>
<proteinExistence type="inferred from homology"/>
<comment type="similarity">
    <text evidence="1">Belongs to the ABC transporter superfamily.</text>
</comment>
<organism evidence="7 8">
    <name type="scientific">Vineibacter terrae</name>
    <dbReference type="NCBI Taxonomy" id="2586908"/>
    <lineage>
        <taxon>Bacteria</taxon>
        <taxon>Pseudomonadati</taxon>
        <taxon>Pseudomonadota</taxon>
        <taxon>Alphaproteobacteria</taxon>
        <taxon>Hyphomicrobiales</taxon>
        <taxon>Vineibacter</taxon>
    </lineage>
</organism>
<reference evidence="7 8" key="1">
    <citation type="submission" date="2019-06" db="EMBL/GenBank/DDBJ databases">
        <title>New taxonomy in bacterial strain CC-CFT640, isolated from vineyard.</title>
        <authorList>
            <person name="Lin S.-Y."/>
            <person name="Tsai C.-F."/>
            <person name="Young C.-C."/>
        </authorList>
    </citation>
    <scope>NUCLEOTIDE SEQUENCE [LARGE SCALE GENOMIC DNA]</scope>
    <source>
        <strain evidence="7 8">CC-CFT640</strain>
    </source>
</reference>
<dbReference type="OrthoDB" id="9775250at2"/>
<dbReference type="Proteomes" id="UP000321638">
    <property type="component" value="Unassembled WGS sequence"/>
</dbReference>
<evidence type="ECO:0000256" key="5">
    <source>
        <dbReference type="ARBA" id="ARBA00022970"/>
    </source>
</evidence>
<keyword evidence="4 7" id="KW-0067">ATP-binding</keyword>
<dbReference type="EMBL" id="VDUZ01000023">
    <property type="protein sequence ID" value="TXL73733.1"/>
    <property type="molecule type" value="Genomic_DNA"/>
</dbReference>
<dbReference type="InterPro" id="IPR003593">
    <property type="entry name" value="AAA+_ATPase"/>
</dbReference>
<evidence type="ECO:0000256" key="3">
    <source>
        <dbReference type="ARBA" id="ARBA00022741"/>
    </source>
</evidence>
<dbReference type="GO" id="GO:0015658">
    <property type="term" value="F:branched-chain amino acid transmembrane transporter activity"/>
    <property type="evidence" value="ECO:0007669"/>
    <property type="project" value="TreeGrafter"/>
</dbReference>
<gene>
    <name evidence="7" type="ORF">FHP25_20210</name>
</gene>
<dbReference type="Pfam" id="PF00005">
    <property type="entry name" value="ABC_tran"/>
    <property type="match status" value="1"/>
</dbReference>
<keyword evidence="5" id="KW-0029">Amino-acid transport</keyword>
<dbReference type="PROSITE" id="PS00211">
    <property type="entry name" value="ABC_TRANSPORTER_1"/>
    <property type="match status" value="1"/>
</dbReference>
<protein>
    <submittedName>
        <fullName evidence="7">ABC transporter ATP-binding protein</fullName>
    </submittedName>
</protein>
<dbReference type="InterPro" id="IPR027417">
    <property type="entry name" value="P-loop_NTPase"/>
</dbReference>
<name>A0A5C8PKE2_9HYPH</name>
<dbReference type="PANTHER" id="PTHR43820:SF6">
    <property type="entry name" value="ABC TRANSPORTER ATP-BINDING PROTEIN"/>
    <property type="match status" value="1"/>
</dbReference>
<dbReference type="GO" id="GO:0015807">
    <property type="term" value="P:L-amino acid transport"/>
    <property type="evidence" value="ECO:0007669"/>
    <property type="project" value="TreeGrafter"/>
</dbReference>
<keyword evidence="2" id="KW-0813">Transport</keyword>
<dbReference type="SUPFAM" id="SSF52540">
    <property type="entry name" value="P-loop containing nucleoside triphosphate hydrolases"/>
    <property type="match status" value="1"/>
</dbReference>
<keyword evidence="3" id="KW-0547">Nucleotide-binding</keyword>
<dbReference type="InterPro" id="IPR017871">
    <property type="entry name" value="ABC_transporter-like_CS"/>
</dbReference>